<feature type="domain" description="Response regulatory" evidence="5">
    <location>
        <begin position="8"/>
        <end position="124"/>
    </location>
</feature>
<keyword evidence="1 3" id="KW-0597">Phosphoprotein</keyword>
<dbReference type="PROSITE" id="PS50110">
    <property type="entry name" value="RESPONSE_REGULATORY"/>
    <property type="match status" value="1"/>
</dbReference>
<evidence type="ECO:0000259" key="5">
    <source>
        <dbReference type="PROSITE" id="PS50110"/>
    </source>
</evidence>
<dbReference type="PROSITE" id="PS50043">
    <property type="entry name" value="HTH_LUXR_2"/>
    <property type="match status" value="1"/>
</dbReference>
<dbReference type="InterPro" id="IPR011006">
    <property type="entry name" value="CheY-like_superfamily"/>
</dbReference>
<dbReference type="SMART" id="SM00448">
    <property type="entry name" value="REC"/>
    <property type="match status" value="1"/>
</dbReference>
<dbReference type="GO" id="GO:0000160">
    <property type="term" value="P:phosphorelay signal transduction system"/>
    <property type="evidence" value="ECO:0007669"/>
    <property type="project" value="InterPro"/>
</dbReference>
<evidence type="ECO:0000256" key="2">
    <source>
        <dbReference type="ARBA" id="ARBA00023125"/>
    </source>
</evidence>
<protein>
    <submittedName>
        <fullName evidence="6">Putative two-component response regulator protein</fullName>
    </submittedName>
</protein>
<dbReference type="eggNOG" id="COG2197">
    <property type="taxonomic scope" value="Bacteria"/>
</dbReference>
<keyword evidence="2" id="KW-0238">DNA-binding</keyword>
<dbReference type="InterPro" id="IPR058245">
    <property type="entry name" value="NreC/VraR/RcsB-like_REC"/>
</dbReference>
<evidence type="ECO:0000256" key="1">
    <source>
        <dbReference type="ARBA" id="ARBA00022553"/>
    </source>
</evidence>
<dbReference type="PANTHER" id="PTHR43214:SF43">
    <property type="entry name" value="TWO-COMPONENT RESPONSE REGULATOR"/>
    <property type="match status" value="1"/>
</dbReference>
<evidence type="ECO:0000259" key="4">
    <source>
        <dbReference type="PROSITE" id="PS50043"/>
    </source>
</evidence>
<keyword evidence="7" id="KW-1185">Reference proteome</keyword>
<feature type="domain" description="HTH luxR-type" evidence="4">
    <location>
        <begin position="148"/>
        <end position="213"/>
    </location>
</feature>
<gene>
    <name evidence="6" type="ordered locus">PB2503_07659</name>
</gene>
<dbReference type="InterPro" id="IPR039420">
    <property type="entry name" value="WalR-like"/>
</dbReference>
<dbReference type="Gene3D" id="3.40.50.2300">
    <property type="match status" value="1"/>
</dbReference>
<dbReference type="InterPro" id="IPR000792">
    <property type="entry name" value="Tscrpt_reg_LuxR_C"/>
</dbReference>
<dbReference type="STRING" id="314260.PB2503_07659"/>
<proteinExistence type="predicted"/>
<dbReference type="AlphaFoldDB" id="E0TGG8"/>
<dbReference type="Pfam" id="PF00072">
    <property type="entry name" value="Response_reg"/>
    <property type="match status" value="1"/>
</dbReference>
<evidence type="ECO:0000313" key="6">
    <source>
        <dbReference type="EMBL" id="ADM09587.1"/>
    </source>
</evidence>
<dbReference type="SMART" id="SM00421">
    <property type="entry name" value="HTH_LUXR"/>
    <property type="match status" value="1"/>
</dbReference>
<organism evidence="6 7">
    <name type="scientific">Parvularcula bermudensis (strain ATCC BAA-594 / HTCC2503 / KCTC 12087)</name>
    <dbReference type="NCBI Taxonomy" id="314260"/>
    <lineage>
        <taxon>Bacteria</taxon>
        <taxon>Pseudomonadati</taxon>
        <taxon>Pseudomonadota</taxon>
        <taxon>Alphaproteobacteria</taxon>
        <taxon>Parvularculales</taxon>
        <taxon>Parvularculaceae</taxon>
        <taxon>Parvularcula</taxon>
    </lineage>
</organism>
<reference evidence="6 7" key="2">
    <citation type="journal article" date="2011" name="J. Bacteriol.">
        <title>Complete genome sequence of strain HTCC2503T of Parvularcula bermudensis, the type species of the order "Parvularculales" in the class Alphaproteobacteria.</title>
        <authorList>
            <person name="Oh H.M."/>
            <person name="Kang I."/>
            <person name="Vergin K.L."/>
            <person name="Kang D."/>
            <person name="Rhee K.H."/>
            <person name="Giovannoni S.J."/>
            <person name="Cho J.C."/>
        </authorList>
    </citation>
    <scope>NUCLEOTIDE SEQUENCE [LARGE SCALE GENOMIC DNA]</scope>
    <source>
        <strain evidence="7">ATCC BAA-594 / HTCC2503 / KCTC 12087</strain>
    </source>
</reference>
<dbReference type="CDD" id="cd17535">
    <property type="entry name" value="REC_NarL-like"/>
    <property type="match status" value="1"/>
</dbReference>
<dbReference type="Proteomes" id="UP000001302">
    <property type="component" value="Chromosome"/>
</dbReference>
<accession>E0TGG8</accession>
<dbReference type="RefSeq" id="WP_013300561.1">
    <property type="nucleotide sequence ID" value="NC_014414.1"/>
</dbReference>
<feature type="modified residue" description="4-aspartylphosphate" evidence="3">
    <location>
        <position position="58"/>
    </location>
</feature>
<dbReference type="PANTHER" id="PTHR43214">
    <property type="entry name" value="TWO-COMPONENT RESPONSE REGULATOR"/>
    <property type="match status" value="1"/>
</dbReference>
<reference evidence="7" key="1">
    <citation type="submission" date="2010-08" db="EMBL/GenBank/DDBJ databases">
        <title>Genome sequence of Parvularcula bermudensis HTCC2503.</title>
        <authorList>
            <person name="Kang D.-M."/>
            <person name="Oh H.-M."/>
            <person name="Cho J.-C."/>
        </authorList>
    </citation>
    <scope>NUCLEOTIDE SEQUENCE [LARGE SCALE GENOMIC DNA]</scope>
    <source>
        <strain evidence="7">ATCC BAA-594 / HTCC2503 / KCTC 12087</strain>
    </source>
</reference>
<dbReference type="HOGENOM" id="CLU_000445_90_1_5"/>
<evidence type="ECO:0000256" key="3">
    <source>
        <dbReference type="PROSITE-ProRule" id="PRU00169"/>
    </source>
</evidence>
<dbReference type="GO" id="GO:0003677">
    <property type="term" value="F:DNA binding"/>
    <property type="evidence" value="ECO:0007669"/>
    <property type="project" value="UniProtKB-KW"/>
</dbReference>
<evidence type="ECO:0000313" key="7">
    <source>
        <dbReference type="Proteomes" id="UP000001302"/>
    </source>
</evidence>
<dbReference type="InterPro" id="IPR001789">
    <property type="entry name" value="Sig_transdc_resp-reg_receiver"/>
</dbReference>
<dbReference type="KEGG" id="pbr:PB2503_07659"/>
<dbReference type="EMBL" id="CP002156">
    <property type="protein sequence ID" value="ADM09587.1"/>
    <property type="molecule type" value="Genomic_DNA"/>
</dbReference>
<dbReference type="PRINTS" id="PR00038">
    <property type="entry name" value="HTHLUXR"/>
</dbReference>
<name>E0TGG8_PARBH</name>
<dbReference type="Pfam" id="PF00196">
    <property type="entry name" value="GerE"/>
    <property type="match status" value="1"/>
</dbReference>
<dbReference type="SUPFAM" id="SSF52172">
    <property type="entry name" value="CheY-like"/>
    <property type="match status" value="1"/>
</dbReference>
<dbReference type="GO" id="GO:0006355">
    <property type="term" value="P:regulation of DNA-templated transcription"/>
    <property type="evidence" value="ECO:0007669"/>
    <property type="project" value="InterPro"/>
</dbReference>
<dbReference type="CDD" id="cd06170">
    <property type="entry name" value="LuxR_C_like"/>
    <property type="match status" value="1"/>
</dbReference>
<dbReference type="OrthoDB" id="7826527at2"/>
<sequence length="217" mass="23127">MKNPSSPRLVIIDDHELAREGLRLALVQRGFEVVAVGATAAEAIELTQTTDPDVVLLDIRLRDGPDGLAAAAGIKALNQSVAVVMLSLHDDADYVRAALKAGAKGYILKDTALDELCAELKTVLSGGVAIPQALLAAVLTPKAAAPPEYHLVERLTDREREVLRLISEGKTNKAIARELVISPATVKAHVERCLAKLGAADRTQAAVMMVRWMEAEG</sequence>